<sequence length="149" mass="17147">MSQTLPAPYKFVFVDNDTYYGPLAKHERRVVFDYLDHESFAATCQGFYADKGTTTLRIENWEFVRSIIDEINNSLETSIRDMGFNYYLHFAHRQPNTSSRYNMYSIFLKFGRMETVADYLAKHSESPFPLSGSDTPTSEMTSNGSNSNS</sequence>
<proteinExistence type="predicted"/>
<feature type="region of interest" description="Disordered" evidence="1">
    <location>
        <begin position="128"/>
        <end position="149"/>
    </location>
</feature>
<name>A0AAV9WNV0_9PEZI</name>
<organism evidence="2 3">
    <name type="scientific">Arthrobotrys musiformis</name>
    <dbReference type="NCBI Taxonomy" id="47236"/>
    <lineage>
        <taxon>Eukaryota</taxon>
        <taxon>Fungi</taxon>
        <taxon>Dikarya</taxon>
        <taxon>Ascomycota</taxon>
        <taxon>Pezizomycotina</taxon>
        <taxon>Orbiliomycetes</taxon>
        <taxon>Orbiliales</taxon>
        <taxon>Orbiliaceae</taxon>
        <taxon>Arthrobotrys</taxon>
    </lineage>
</organism>
<dbReference type="EMBL" id="JAVHJL010000001">
    <property type="protein sequence ID" value="KAK6511205.1"/>
    <property type="molecule type" value="Genomic_DNA"/>
</dbReference>
<dbReference type="Proteomes" id="UP001370758">
    <property type="component" value="Unassembled WGS sequence"/>
</dbReference>
<gene>
    <name evidence="2" type="ORF">TWF481_000126</name>
</gene>
<protein>
    <submittedName>
        <fullName evidence="2">Uncharacterized protein</fullName>
    </submittedName>
</protein>
<feature type="compositionally biased region" description="Polar residues" evidence="1">
    <location>
        <begin position="132"/>
        <end position="149"/>
    </location>
</feature>
<dbReference type="AlphaFoldDB" id="A0AAV9WNV0"/>
<reference evidence="2 3" key="1">
    <citation type="submission" date="2023-08" db="EMBL/GenBank/DDBJ databases">
        <authorList>
            <person name="Palmer J.M."/>
        </authorList>
    </citation>
    <scope>NUCLEOTIDE SEQUENCE [LARGE SCALE GENOMIC DNA]</scope>
    <source>
        <strain evidence="2 3">TWF481</strain>
    </source>
</reference>
<accession>A0AAV9WNV0</accession>
<keyword evidence="3" id="KW-1185">Reference proteome</keyword>
<comment type="caution">
    <text evidence="2">The sequence shown here is derived from an EMBL/GenBank/DDBJ whole genome shotgun (WGS) entry which is preliminary data.</text>
</comment>
<evidence type="ECO:0000313" key="3">
    <source>
        <dbReference type="Proteomes" id="UP001370758"/>
    </source>
</evidence>
<evidence type="ECO:0000256" key="1">
    <source>
        <dbReference type="SAM" id="MobiDB-lite"/>
    </source>
</evidence>
<evidence type="ECO:0000313" key="2">
    <source>
        <dbReference type="EMBL" id="KAK6511205.1"/>
    </source>
</evidence>